<comment type="caution">
    <text evidence="1">The sequence shown here is derived from an EMBL/GenBank/DDBJ whole genome shotgun (WGS) entry which is preliminary data.</text>
</comment>
<organism evidence="1 2">
    <name type="scientific">Micromonospora kangleipakensis</name>
    <dbReference type="NCBI Taxonomy" id="1077942"/>
    <lineage>
        <taxon>Bacteria</taxon>
        <taxon>Bacillati</taxon>
        <taxon>Actinomycetota</taxon>
        <taxon>Actinomycetes</taxon>
        <taxon>Micromonosporales</taxon>
        <taxon>Micromonosporaceae</taxon>
        <taxon>Micromonospora</taxon>
    </lineage>
</organism>
<name>A0A4V2GCN3_9ACTN</name>
<dbReference type="EMBL" id="SHLD01000001">
    <property type="protein sequence ID" value="RZU72706.1"/>
    <property type="molecule type" value="Genomic_DNA"/>
</dbReference>
<evidence type="ECO:0000313" key="1">
    <source>
        <dbReference type="EMBL" id="RZU72706.1"/>
    </source>
</evidence>
<keyword evidence="2" id="KW-1185">Reference proteome</keyword>
<evidence type="ECO:0000313" key="2">
    <source>
        <dbReference type="Proteomes" id="UP000294114"/>
    </source>
</evidence>
<gene>
    <name evidence="1" type="ORF">EV384_1086</name>
</gene>
<dbReference type="AlphaFoldDB" id="A0A4V2GCN3"/>
<protein>
    <submittedName>
        <fullName evidence="1">Uncharacterized protein</fullName>
    </submittedName>
</protein>
<sequence length="125" mass="12936">MSLTVALALSALAGCDAGKPATGADGTPSASPTGGTALPYASRVLPYRLYTHCGIDEARIDGHWYEAVDPLSDGNGNPPPGWGNPFQAGEVHLVSPTEAEFRDPAGHVVRLRLRAGATAPKRICS</sequence>
<dbReference type="Proteomes" id="UP000294114">
    <property type="component" value="Unassembled WGS sequence"/>
</dbReference>
<proteinExistence type="predicted"/>
<reference evidence="1 2" key="1">
    <citation type="submission" date="2019-02" db="EMBL/GenBank/DDBJ databases">
        <title>Sequencing the genomes of 1000 actinobacteria strains.</title>
        <authorList>
            <person name="Klenk H.-P."/>
        </authorList>
    </citation>
    <scope>NUCLEOTIDE SEQUENCE [LARGE SCALE GENOMIC DNA]</scope>
    <source>
        <strain evidence="1 2">DSM 45612</strain>
    </source>
</reference>
<dbReference type="RefSeq" id="WP_207232240.1">
    <property type="nucleotide sequence ID" value="NZ_SHLD01000001.1"/>
</dbReference>
<accession>A0A4V2GCN3</accession>